<keyword evidence="1" id="KW-0812">Transmembrane</keyword>
<feature type="transmembrane region" description="Helical" evidence="1">
    <location>
        <begin position="85"/>
        <end position="105"/>
    </location>
</feature>
<sequence length="149" mass="16565">MRRESAQASSAEEMDELVFRARAHRSRVDAVDGQLHIANHIPRGERIANTLMSLGLLACSLHAALHDDLHISGRRGPGMHLHGAPLWMLCAAMACAAANMLSVVVDHYDTRANEFRYRRFALVTQVAGWVLFFAAFVAEAFVFQLATRH</sequence>
<proteinExistence type="predicted"/>
<feature type="transmembrane region" description="Helical" evidence="1">
    <location>
        <begin position="126"/>
        <end position="146"/>
    </location>
</feature>
<evidence type="ECO:0000313" key="3">
    <source>
        <dbReference type="Proteomes" id="UP001606302"/>
    </source>
</evidence>
<organism evidence="2 3">
    <name type="scientific">Pelomonas lactea</name>
    <dbReference type="NCBI Taxonomy" id="3299030"/>
    <lineage>
        <taxon>Bacteria</taxon>
        <taxon>Pseudomonadati</taxon>
        <taxon>Pseudomonadota</taxon>
        <taxon>Betaproteobacteria</taxon>
        <taxon>Burkholderiales</taxon>
        <taxon>Sphaerotilaceae</taxon>
        <taxon>Roseateles</taxon>
    </lineage>
</organism>
<keyword evidence="3" id="KW-1185">Reference proteome</keyword>
<reference evidence="2 3" key="1">
    <citation type="submission" date="2024-08" db="EMBL/GenBank/DDBJ databases">
        <authorList>
            <person name="Lu H."/>
        </authorList>
    </citation>
    <scope>NUCLEOTIDE SEQUENCE [LARGE SCALE GENOMIC DNA]</scope>
    <source>
        <strain evidence="2 3">DXS20W</strain>
    </source>
</reference>
<gene>
    <name evidence="2" type="ORF">ACG04Q_24645</name>
</gene>
<name>A0ABW7GSK7_9BURK</name>
<protein>
    <submittedName>
        <fullName evidence="2">Uncharacterized protein</fullName>
    </submittedName>
</protein>
<comment type="caution">
    <text evidence="2">The sequence shown here is derived from an EMBL/GenBank/DDBJ whole genome shotgun (WGS) entry which is preliminary data.</text>
</comment>
<evidence type="ECO:0000256" key="1">
    <source>
        <dbReference type="SAM" id="Phobius"/>
    </source>
</evidence>
<dbReference type="RefSeq" id="WP_394514355.1">
    <property type="nucleotide sequence ID" value="NZ_JBIGHX010000011.1"/>
</dbReference>
<dbReference type="Proteomes" id="UP001606302">
    <property type="component" value="Unassembled WGS sequence"/>
</dbReference>
<evidence type="ECO:0000313" key="2">
    <source>
        <dbReference type="EMBL" id="MFG6464784.1"/>
    </source>
</evidence>
<keyword evidence="1" id="KW-1133">Transmembrane helix</keyword>
<dbReference type="EMBL" id="JBIGHX010000011">
    <property type="protein sequence ID" value="MFG6464784.1"/>
    <property type="molecule type" value="Genomic_DNA"/>
</dbReference>
<accession>A0ABW7GSK7</accession>
<keyword evidence="1" id="KW-0472">Membrane</keyword>